<name>A0A6J4TJJ9_9SPHN</name>
<dbReference type="PANTHER" id="PTHR40469">
    <property type="entry name" value="SECRETED GLYCOSYL HYDROLASE"/>
    <property type="match status" value="1"/>
</dbReference>
<evidence type="ECO:0000259" key="1">
    <source>
        <dbReference type="Pfam" id="PF06283"/>
    </source>
</evidence>
<dbReference type="Gene3D" id="3.40.50.880">
    <property type="match status" value="1"/>
</dbReference>
<dbReference type="AlphaFoldDB" id="A0A6J4TJJ9"/>
<gene>
    <name evidence="2" type="ORF">AVDCRST_MAG39-2691</name>
</gene>
<dbReference type="PANTHER" id="PTHR40469:SF2">
    <property type="entry name" value="GALACTOSE-BINDING DOMAIN-LIKE SUPERFAMILY PROTEIN"/>
    <property type="match status" value="1"/>
</dbReference>
<accession>A0A6J4TJJ9</accession>
<dbReference type="InterPro" id="IPR029010">
    <property type="entry name" value="ThuA-like"/>
</dbReference>
<reference evidence="2" key="1">
    <citation type="submission" date="2020-02" db="EMBL/GenBank/DDBJ databases">
        <authorList>
            <person name="Meier V. D."/>
        </authorList>
    </citation>
    <scope>NUCLEOTIDE SEQUENCE</scope>
    <source>
        <strain evidence="2">AVDCRST_MAG39</strain>
    </source>
</reference>
<proteinExistence type="predicted"/>
<organism evidence="2">
    <name type="scientific">uncultured Sphingomonadaceae bacterium</name>
    <dbReference type="NCBI Taxonomy" id="169976"/>
    <lineage>
        <taxon>Bacteria</taxon>
        <taxon>Pseudomonadati</taxon>
        <taxon>Pseudomonadota</taxon>
        <taxon>Alphaproteobacteria</taxon>
        <taxon>Sphingomonadales</taxon>
        <taxon>Sphingomonadaceae</taxon>
        <taxon>environmental samples</taxon>
    </lineage>
</organism>
<dbReference type="Pfam" id="PF06283">
    <property type="entry name" value="ThuA"/>
    <property type="match status" value="1"/>
</dbReference>
<protein>
    <submittedName>
        <fullName evidence="2">Cytochrome c551/c552</fullName>
    </submittedName>
</protein>
<feature type="domain" description="ThuA-like" evidence="1">
    <location>
        <begin position="28"/>
        <end position="245"/>
    </location>
</feature>
<dbReference type="EMBL" id="CADCVW010000110">
    <property type="protein sequence ID" value="CAA9523690.1"/>
    <property type="molecule type" value="Genomic_DNA"/>
</dbReference>
<dbReference type="InterPro" id="IPR029062">
    <property type="entry name" value="Class_I_gatase-like"/>
</dbReference>
<dbReference type="SUPFAM" id="SSF52317">
    <property type="entry name" value="Class I glutamine amidotransferase-like"/>
    <property type="match status" value="1"/>
</dbReference>
<sequence>MPFIRPMLLLLVLAGLGAMTRRVEGSSRVLVFSHSTGYRHNSIESGVAAFRAMGVRRGFDVVASEDPNVFDRERLKDIDAIVLLSNTTKPDNPSSEWFVGARRAALQAFVRQGGGVLAIHAAADSHYHWPWYGRMIGGRFKSHPPGTPTGEVKIVEPRHPVARGLPSPRLRTDEWYFFRDRSFSARAVATLDPASIGMKPGSSVPVAWAHEFEGGRVAYTAMGHTAESFAEPWFLQHLENALDWTLRPKFRR</sequence>
<evidence type="ECO:0000313" key="2">
    <source>
        <dbReference type="EMBL" id="CAA9523690.1"/>
    </source>
</evidence>
<dbReference type="CDD" id="cd03128">
    <property type="entry name" value="GAT_1"/>
    <property type="match status" value="1"/>
</dbReference>